<dbReference type="PROSITE" id="PS00211">
    <property type="entry name" value="ABC_TRANSPORTER_1"/>
    <property type="match status" value="1"/>
</dbReference>
<feature type="transmembrane region" description="Helical" evidence="9">
    <location>
        <begin position="466"/>
        <end position="484"/>
    </location>
</feature>
<dbReference type="InterPro" id="IPR003593">
    <property type="entry name" value="AAA+_ATPase"/>
</dbReference>
<feature type="transmembrane region" description="Helical" evidence="9">
    <location>
        <begin position="524"/>
        <end position="543"/>
    </location>
</feature>
<keyword evidence="7 9" id="KW-0472">Membrane</keyword>
<reference evidence="11 12" key="1">
    <citation type="journal article" date="2024" name="Nat. Commun.">
        <title>Phylogenomics reveals the evolutionary origins of lichenization in chlorophyte algae.</title>
        <authorList>
            <person name="Puginier C."/>
            <person name="Libourel C."/>
            <person name="Otte J."/>
            <person name="Skaloud P."/>
            <person name="Haon M."/>
            <person name="Grisel S."/>
            <person name="Petersen M."/>
            <person name="Berrin J.G."/>
            <person name="Delaux P.M."/>
            <person name="Dal Grande F."/>
            <person name="Keller J."/>
        </authorList>
    </citation>
    <scope>NUCLEOTIDE SEQUENCE [LARGE SCALE GENOMIC DNA]</scope>
    <source>
        <strain evidence="11 12">SAG 2523</strain>
    </source>
</reference>
<evidence type="ECO:0000256" key="9">
    <source>
        <dbReference type="SAM" id="Phobius"/>
    </source>
</evidence>
<protein>
    <recommendedName>
        <fullName evidence="10">ABC transporter domain-containing protein</fullName>
    </recommendedName>
</protein>
<feature type="region of interest" description="Disordered" evidence="8">
    <location>
        <begin position="321"/>
        <end position="346"/>
    </location>
</feature>
<evidence type="ECO:0000256" key="6">
    <source>
        <dbReference type="ARBA" id="ARBA00022989"/>
    </source>
</evidence>
<accession>A0AAW1SV32</accession>
<dbReference type="EMBL" id="JALJOV010000859">
    <property type="protein sequence ID" value="KAK9859868.1"/>
    <property type="molecule type" value="Genomic_DNA"/>
</dbReference>
<dbReference type="PANTHER" id="PTHR48041:SF41">
    <property type="entry name" value="ABC TRANSPORTER G FAMILY"/>
    <property type="match status" value="1"/>
</dbReference>
<dbReference type="PANTHER" id="PTHR48041">
    <property type="entry name" value="ABC TRANSPORTER G FAMILY MEMBER 28"/>
    <property type="match status" value="1"/>
</dbReference>
<dbReference type="CDD" id="cd03213">
    <property type="entry name" value="ABCG_EPDR"/>
    <property type="match status" value="1"/>
</dbReference>
<evidence type="ECO:0000256" key="7">
    <source>
        <dbReference type="ARBA" id="ARBA00023136"/>
    </source>
</evidence>
<evidence type="ECO:0000313" key="12">
    <source>
        <dbReference type="Proteomes" id="UP001485043"/>
    </source>
</evidence>
<evidence type="ECO:0000256" key="2">
    <source>
        <dbReference type="ARBA" id="ARBA00022448"/>
    </source>
</evidence>
<dbReference type="AlphaFoldDB" id="A0AAW1SV32"/>
<dbReference type="SUPFAM" id="SSF52540">
    <property type="entry name" value="P-loop containing nucleoside triphosphate hydrolases"/>
    <property type="match status" value="1"/>
</dbReference>
<keyword evidence="2" id="KW-0813">Transport</keyword>
<keyword evidence="4" id="KW-0547">Nucleotide-binding</keyword>
<dbReference type="Pfam" id="PF00005">
    <property type="entry name" value="ABC_tran"/>
    <property type="match status" value="2"/>
</dbReference>
<organism evidence="11 12">
    <name type="scientific">Apatococcus fuscideae</name>
    <dbReference type="NCBI Taxonomy" id="2026836"/>
    <lineage>
        <taxon>Eukaryota</taxon>
        <taxon>Viridiplantae</taxon>
        <taxon>Chlorophyta</taxon>
        <taxon>core chlorophytes</taxon>
        <taxon>Trebouxiophyceae</taxon>
        <taxon>Chlorellales</taxon>
        <taxon>Chlorellaceae</taxon>
        <taxon>Apatococcus</taxon>
    </lineage>
</organism>
<feature type="domain" description="ABC transporter" evidence="10">
    <location>
        <begin position="63"/>
        <end position="281"/>
    </location>
</feature>
<dbReference type="InterPro" id="IPR013525">
    <property type="entry name" value="ABC2_TM"/>
</dbReference>
<evidence type="ECO:0000256" key="1">
    <source>
        <dbReference type="ARBA" id="ARBA00004141"/>
    </source>
</evidence>
<evidence type="ECO:0000259" key="10">
    <source>
        <dbReference type="PROSITE" id="PS50893"/>
    </source>
</evidence>
<keyword evidence="6 9" id="KW-1133">Transmembrane helix</keyword>
<keyword evidence="12" id="KW-1185">Reference proteome</keyword>
<feature type="compositionally biased region" description="Low complexity" evidence="8">
    <location>
        <begin position="326"/>
        <end position="337"/>
    </location>
</feature>
<evidence type="ECO:0000256" key="4">
    <source>
        <dbReference type="ARBA" id="ARBA00022741"/>
    </source>
</evidence>
<evidence type="ECO:0000313" key="11">
    <source>
        <dbReference type="EMBL" id="KAK9859868.1"/>
    </source>
</evidence>
<evidence type="ECO:0000256" key="8">
    <source>
        <dbReference type="SAM" id="MobiDB-lite"/>
    </source>
</evidence>
<evidence type="ECO:0000256" key="3">
    <source>
        <dbReference type="ARBA" id="ARBA00022692"/>
    </source>
</evidence>
<dbReference type="GO" id="GO:0005524">
    <property type="term" value="F:ATP binding"/>
    <property type="evidence" value="ECO:0007669"/>
    <property type="project" value="UniProtKB-KW"/>
</dbReference>
<gene>
    <name evidence="11" type="ORF">WJX84_011156</name>
</gene>
<feature type="transmembrane region" description="Helical" evidence="9">
    <location>
        <begin position="496"/>
        <end position="518"/>
    </location>
</feature>
<dbReference type="InterPro" id="IPR003439">
    <property type="entry name" value="ABC_transporter-like_ATP-bd"/>
</dbReference>
<dbReference type="PROSITE" id="PS50893">
    <property type="entry name" value="ABC_TRANSPORTER_2"/>
    <property type="match status" value="1"/>
</dbReference>
<dbReference type="GO" id="GO:0016020">
    <property type="term" value="C:membrane"/>
    <property type="evidence" value="ECO:0007669"/>
    <property type="project" value="UniProtKB-SubCell"/>
</dbReference>
<name>A0AAW1SV32_9CHLO</name>
<dbReference type="InterPro" id="IPR043926">
    <property type="entry name" value="ABCG_dom"/>
</dbReference>
<keyword evidence="3 9" id="KW-0812">Transmembrane</keyword>
<dbReference type="GO" id="GO:0016887">
    <property type="term" value="F:ATP hydrolysis activity"/>
    <property type="evidence" value="ECO:0007669"/>
    <property type="project" value="InterPro"/>
</dbReference>
<comment type="caution">
    <text evidence="11">The sequence shown here is derived from an EMBL/GenBank/DDBJ whole genome shotgun (WGS) entry which is preliminary data.</text>
</comment>
<evidence type="ECO:0000256" key="5">
    <source>
        <dbReference type="ARBA" id="ARBA00022840"/>
    </source>
</evidence>
<proteinExistence type="predicted"/>
<dbReference type="Pfam" id="PF01061">
    <property type="entry name" value="ABC2_membrane"/>
    <property type="match status" value="1"/>
</dbReference>
<sequence length="640" mass="68761">MGQGLVDFVLGAAVIVAPSHQLPVALGAGLLKAGSSVIQHRSQKRAALAISEAGKTADSKMLLEWDQLSCSLKKKDGSRKDILHGLSGAAQPGRLLALMGPSGSGKTTMLSALAGQGYVQQEDVFFSQLTVRETLSLAAELRLGASQASSQCQEVVKDILKRLGLTNSADTVVGDAKTRGLSGGEKKRLSIGCELIGSPLLLFADEPTTGLDSFQAEKVMQTLKDLASAGHTVVVSIHQPRSSIFAMFDDVLLLTEGGCVYHGPAASALEYFSHQGFECPERYNPAEFLADLISVDYAAADSEKESRKRVLKLLDAWAKSGGQHLPESSPSSSQPEEMQGSASSAITQQAPEQHCRGCGKLRQVQLLLGRSWKQILRDRYTNISRAATNVNSAAVFGAIFWQLKRSQTSIQDRMGLLQVCAINTAMSSLIKTLNVFPTERVVVERERSKRSYAVAPYFISKLIAESPIGAMFPLLFGSIVYPAAGLHQRASRFLRFMGLLTLESFVSSSLGLAVGAVAPSTEAALAMGPAVILIFVVFGGYYVNDKSVPRALQWIPRTSFIKHGFSGLCANEMRGLTFDKDPAADVNILTGQQALQRVGFGGASVGSSTKAMGRILLFNYWLTFSILRSKRPKFQPLEAP</sequence>
<dbReference type="InterPro" id="IPR050352">
    <property type="entry name" value="ABCG_transporters"/>
</dbReference>
<dbReference type="Pfam" id="PF19055">
    <property type="entry name" value="ABC2_membrane_7"/>
    <property type="match status" value="1"/>
</dbReference>
<dbReference type="SMART" id="SM00382">
    <property type="entry name" value="AAA"/>
    <property type="match status" value="1"/>
</dbReference>
<dbReference type="InterPro" id="IPR017871">
    <property type="entry name" value="ABC_transporter-like_CS"/>
</dbReference>
<dbReference type="Gene3D" id="3.40.50.300">
    <property type="entry name" value="P-loop containing nucleotide triphosphate hydrolases"/>
    <property type="match status" value="1"/>
</dbReference>
<dbReference type="GO" id="GO:0140359">
    <property type="term" value="F:ABC-type transporter activity"/>
    <property type="evidence" value="ECO:0007669"/>
    <property type="project" value="InterPro"/>
</dbReference>
<keyword evidence="5" id="KW-0067">ATP-binding</keyword>
<dbReference type="InterPro" id="IPR027417">
    <property type="entry name" value="P-loop_NTPase"/>
</dbReference>
<dbReference type="Proteomes" id="UP001485043">
    <property type="component" value="Unassembled WGS sequence"/>
</dbReference>
<comment type="subcellular location">
    <subcellularLocation>
        <location evidence="1">Membrane</location>
        <topology evidence="1">Multi-pass membrane protein</topology>
    </subcellularLocation>
</comment>